<sequence>MAHHSPDDPQGRRELSAAFHFIVNHATRNTASHFSPMSQVRKQFLTRSSLACLSCRSRHQKCDAKKPQCTRCTEADRLCQYTKSRRGANSGKDDTARHHQSSVSSSQLDAYVNSLITPPEIEGLSPVGILPPGSTTQRLSNPPESRPSPVDYRLTGLRRNSLNLNSAKAQGDSLLAAYYENFHRFHPLVLPRHRFTTLLNDARWAPRLEPLAAVLRLIGNLYLSQEWSKALQDDVEARMSGLTTSDPIRVQCHLLYSVALFWQDQKSQSQLQMGKAAELALELKMYEKDFASTHSEHDKVLAECWRRTWWMVFLFDAFYAGTLGKMDFSVIQIDATADLPCDEAEYESGDIPEPKTLREWECREFDEEDKPFSSFAFLIGAVKCAALAKAASLKGDPQKQPSDILHVVDSVLDSWMMLLPKSKKQVMSRNGEIDELMFQAHLLIHVVMIGFHRPLSDLKFNAVEDISSCARDPAPDGPTPEHINVHTVRVLRSVESQIRLLALPSRPFNHTPFSTCMVSEGTLALLSACKFLLRGTELAIARDQIRLTIGCLKNLGDLWPRTARNVSQIQTIAKHVLGIENQSPPKDASSSRHSATSTSEEAGSSSDLTSSSNSDIFSTVREFEDICGWYDIGELDSALSFWPTDPEP</sequence>
<dbReference type="EMBL" id="JANAKD010000056">
    <property type="protein sequence ID" value="KAJ3498330.1"/>
    <property type="molecule type" value="Genomic_DNA"/>
</dbReference>
<dbReference type="Proteomes" id="UP001148737">
    <property type="component" value="Unassembled WGS sequence"/>
</dbReference>
<organism evidence="1 2">
    <name type="scientific">Lecanicillium saksenae</name>
    <dbReference type="NCBI Taxonomy" id="468837"/>
    <lineage>
        <taxon>Eukaryota</taxon>
        <taxon>Fungi</taxon>
        <taxon>Dikarya</taxon>
        <taxon>Ascomycota</taxon>
        <taxon>Pezizomycotina</taxon>
        <taxon>Sordariomycetes</taxon>
        <taxon>Hypocreomycetidae</taxon>
        <taxon>Hypocreales</taxon>
        <taxon>Cordycipitaceae</taxon>
        <taxon>Lecanicillium</taxon>
    </lineage>
</organism>
<reference evidence="1" key="1">
    <citation type="submission" date="2022-07" db="EMBL/GenBank/DDBJ databases">
        <title>Genome Sequence of Lecanicillium saksenae.</title>
        <authorList>
            <person name="Buettner E."/>
        </authorList>
    </citation>
    <scope>NUCLEOTIDE SEQUENCE</scope>
    <source>
        <strain evidence="1">VT-O1</strain>
    </source>
</reference>
<evidence type="ECO:0000313" key="2">
    <source>
        <dbReference type="Proteomes" id="UP001148737"/>
    </source>
</evidence>
<evidence type="ECO:0000313" key="1">
    <source>
        <dbReference type="EMBL" id="KAJ3498330.1"/>
    </source>
</evidence>
<name>A0ACC1R7U1_9HYPO</name>
<protein>
    <submittedName>
        <fullName evidence="1">Uncharacterized protein</fullName>
    </submittedName>
</protein>
<gene>
    <name evidence="1" type="ORF">NLG97_g1202</name>
</gene>
<accession>A0ACC1R7U1</accession>
<keyword evidence="2" id="KW-1185">Reference proteome</keyword>
<proteinExistence type="predicted"/>
<comment type="caution">
    <text evidence="1">The sequence shown here is derived from an EMBL/GenBank/DDBJ whole genome shotgun (WGS) entry which is preliminary data.</text>
</comment>